<dbReference type="Proteomes" id="UP000054771">
    <property type="component" value="Unassembled WGS sequence"/>
</dbReference>
<accession>A0A0U5GIJ9</accession>
<dbReference type="PANTHER" id="PTHR45763">
    <property type="entry name" value="HYDROLASE, ALPHA/BETA FOLD FAMILY PROTEIN, EXPRESSED-RELATED"/>
    <property type="match status" value="1"/>
</dbReference>
<sequence>MVKTCSTSHGLRKSHLKVTNSIAYTMRAWSRIQLSLSNKAVPPVATEATRTNQALSLRDGRILGFAEYGAPTGFPVLYFHGFPSSRLEGSGVEGNARRRGLRIISLDRPGYGLSTFRQNQRITDWPGDVKSLADHLRLPRFAVLGGSGGSPYALACAHALPHDRLSAVGILAGAAPWDAGLQHVSTPRRLLSWAATSSPTALGSVFNGIIGVSRWAANTSPVTRWIDNWLEKQESPENSDLSTKQRREQVLAMAFEAFAQGSAATVQEASLLSHDWGFRLEDVSYDKIQIWHGEKDANVPIEMIRNMAERLPHADLRVYEGETHYTLSRHIDEIFAELVPDSLIQRHMRENR</sequence>
<feature type="domain" description="AB hydrolase-1" evidence="1">
    <location>
        <begin position="77"/>
        <end position="335"/>
    </location>
</feature>
<dbReference type="OrthoDB" id="294702at2759"/>
<gene>
    <name evidence="2" type="ORF">ASPCAL14704</name>
</gene>
<keyword evidence="3" id="KW-1185">Reference proteome</keyword>
<dbReference type="InterPro" id="IPR000073">
    <property type="entry name" value="AB_hydrolase_1"/>
</dbReference>
<protein>
    <recommendedName>
        <fullName evidence="1">AB hydrolase-1 domain-containing protein</fullName>
    </recommendedName>
</protein>
<dbReference type="STRING" id="454130.A0A0U5GIJ9"/>
<evidence type="ECO:0000259" key="1">
    <source>
        <dbReference type="Pfam" id="PF12697"/>
    </source>
</evidence>
<name>A0A0U5GIJ9_ASPCI</name>
<dbReference type="Pfam" id="PF12697">
    <property type="entry name" value="Abhydrolase_6"/>
    <property type="match status" value="1"/>
</dbReference>
<dbReference type="PANTHER" id="PTHR45763:SF46">
    <property type="entry name" value="AB HYDROLASE-1 DOMAIN-CONTAINING PROTEIN"/>
    <property type="match status" value="1"/>
</dbReference>
<reference evidence="3" key="1">
    <citation type="journal article" date="2016" name="Genome Announc.">
        <title>Draft genome sequences of fungus Aspergillus calidoustus.</title>
        <authorList>
            <person name="Horn F."/>
            <person name="Linde J."/>
            <person name="Mattern D.J."/>
            <person name="Walther G."/>
            <person name="Guthke R."/>
            <person name="Scherlach K."/>
            <person name="Martin K."/>
            <person name="Brakhage A.A."/>
            <person name="Petzke L."/>
            <person name="Valiante V."/>
        </authorList>
    </citation>
    <scope>NUCLEOTIDE SEQUENCE [LARGE SCALE GENOMIC DNA]</scope>
    <source>
        <strain evidence="3">SF006504</strain>
    </source>
</reference>
<organism evidence="2 3">
    <name type="scientific">Aspergillus calidoustus</name>
    <dbReference type="NCBI Taxonomy" id="454130"/>
    <lineage>
        <taxon>Eukaryota</taxon>
        <taxon>Fungi</taxon>
        <taxon>Dikarya</taxon>
        <taxon>Ascomycota</taxon>
        <taxon>Pezizomycotina</taxon>
        <taxon>Eurotiomycetes</taxon>
        <taxon>Eurotiomycetidae</taxon>
        <taxon>Eurotiales</taxon>
        <taxon>Aspergillaceae</taxon>
        <taxon>Aspergillus</taxon>
        <taxon>Aspergillus subgen. Nidulantes</taxon>
    </lineage>
</organism>
<dbReference type="InterPro" id="IPR029058">
    <property type="entry name" value="AB_hydrolase_fold"/>
</dbReference>
<dbReference type="OMA" id="PWIAGTQ"/>
<dbReference type="Gene3D" id="3.40.50.1820">
    <property type="entry name" value="alpha/beta hydrolase"/>
    <property type="match status" value="1"/>
</dbReference>
<evidence type="ECO:0000313" key="3">
    <source>
        <dbReference type="Proteomes" id="UP000054771"/>
    </source>
</evidence>
<dbReference type="AlphaFoldDB" id="A0A0U5GIJ9"/>
<proteinExistence type="predicted"/>
<evidence type="ECO:0000313" key="2">
    <source>
        <dbReference type="EMBL" id="CEL11603.1"/>
    </source>
</evidence>
<dbReference type="EMBL" id="CDMC01000028">
    <property type="protein sequence ID" value="CEL11603.1"/>
    <property type="molecule type" value="Genomic_DNA"/>
</dbReference>
<dbReference type="SUPFAM" id="SSF53474">
    <property type="entry name" value="alpha/beta-Hydrolases"/>
    <property type="match status" value="1"/>
</dbReference>